<dbReference type="Pfam" id="PF25137">
    <property type="entry name" value="ADH_Fe_C"/>
    <property type="match status" value="1"/>
</dbReference>
<dbReference type="PANTHER" id="PTHR11496">
    <property type="entry name" value="ALCOHOL DEHYDROGENASE"/>
    <property type="match status" value="1"/>
</dbReference>
<evidence type="ECO:0000313" key="5">
    <source>
        <dbReference type="EMBL" id="TWT34896.1"/>
    </source>
</evidence>
<dbReference type="InterPro" id="IPR018211">
    <property type="entry name" value="ADH_Fe_CS"/>
</dbReference>
<evidence type="ECO:0000259" key="3">
    <source>
        <dbReference type="Pfam" id="PF00465"/>
    </source>
</evidence>
<evidence type="ECO:0000313" key="6">
    <source>
        <dbReference type="Proteomes" id="UP000318878"/>
    </source>
</evidence>
<dbReference type="PROSITE" id="PS00913">
    <property type="entry name" value="ADH_IRON_1"/>
    <property type="match status" value="1"/>
</dbReference>
<dbReference type="AlphaFoldDB" id="A0A5C5V8I9"/>
<comment type="caution">
    <text evidence="5">The sequence shown here is derived from an EMBL/GenBank/DDBJ whole genome shotgun (WGS) entry which is preliminary data.</text>
</comment>
<organism evidence="5 6">
    <name type="scientific">Blastopirellula retiformator</name>
    <dbReference type="NCBI Taxonomy" id="2527970"/>
    <lineage>
        <taxon>Bacteria</taxon>
        <taxon>Pseudomonadati</taxon>
        <taxon>Planctomycetota</taxon>
        <taxon>Planctomycetia</taxon>
        <taxon>Pirellulales</taxon>
        <taxon>Pirellulaceae</taxon>
        <taxon>Blastopirellula</taxon>
    </lineage>
</organism>
<keyword evidence="2 5" id="KW-0560">Oxidoreductase</keyword>
<sequence length="384" mass="40931">MRPTMTYLDDGSIRTVETILASQNSRRPFVVYDETAYVSSGAQAALQSTFANRATTWFSQFELNPKLPDVEQGVELFRKSQSDVIVAIGGGTAIDIAKLIAALSQQTDPAAAIIRGERPLADFDIPLIAIPTTAGTGSEATHFAVVYIQNEKFSLAHPHILPQFTIVDSQLTRSLPRSITAATGLDAFCQAIESLWAVGSTDQSIAYASEALPLIVENLPIAVLAPTAKSRRGMSRAAHLAGKAINISRTTAPHAISYAITSRHGFPHGVAVAMTLSRMLKYNASVQAADCADPRGVSFVQRQIDRIVDLLASQTLEEASQKIDSFIAKLGCPTSLQAAGINTRPQIEAIVQQVNAERMSNNPRSSTSATLLDLLAGGVSAVTS</sequence>
<dbReference type="EC" id="1.1.1.309" evidence="5"/>
<dbReference type="OrthoDB" id="9804734at2"/>
<evidence type="ECO:0000256" key="1">
    <source>
        <dbReference type="ARBA" id="ARBA00007358"/>
    </source>
</evidence>
<dbReference type="Proteomes" id="UP000318878">
    <property type="component" value="Unassembled WGS sequence"/>
</dbReference>
<dbReference type="Pfam" id="PF00465">
    <property type="entry name" value="Fe-ADH"/>
    <property type="match status" value="1"/>
</dbReference>
<reference evidence="5 6" key="1">
    <citation type="submission" date="2019-02" db="EMBL/GenBank/DDBJ databases">
        <title>Deep-cultivation of Planctomycetes and their phenomic and genomic characterization uncovers novel biology.</title>
        <authorList>
            <person name="Wiegand S."/>
            <person name="Jogler M."/>
            <person name="Boedeker C."/>
            <person name="Pinto D."/>
            <person name="Vollmers J."/>
            <person name="Rivas-Marin E."/>
            <person name="Kohn T."/>
            <person name="Peeters S.H."/>
            <person name="Heuer A."/>
            <person name="Rast P."/>
            <person name="Oberbeckmann S."/>
            <person name="Bunk B."/>
            <person name="Jeske O."/>
            <person name="Meyerdierks A."/>
            <person name="Storesund J.E."/>
            <person name="Kallscheuer N."/>
            <person name="Luecker S."/>
            <person name="Lage O.M."/>
            <person name="Pohl T."/>
            <person name="Merkel B.J."/>
            <person name="Hornburger P."/>
            <person name="Mueller R.-W."/>
            <person name="Bruemmer F."/>
            <person name="Labrenz M."/>
            <person name="Spormann A.M."/>
            <person name="Op Den Camp H."/>
            <person name="Overmann J."/>
            <person name="Amann R."/>
            <person name="Jetten M.S.M."/>
            <person name="Mascher T."/>
            <person name="Medema M.H."/>
            <person name="Devos D.P."/>
            <person name="Kaster A.-K."/>
            <person name="Ovreas L."/>
            <person name="Rohde M."/>
            <person name="Galperin M.Y."/>
            <person name="Jogler C."/>
        </authorList>
    </citation>
    <scope>NUCLEOTIDE SEQUENCE [LARGE SCALE GENOMIC DNA]</scope>
    <source>
        <strain evidence="5 6">Enr8</strain>
    </source>
</reference>
<comment type="similarity">
    <text evidence="1">Belongs to the iron-containing alcohol dehydrogenase family.</text>
</comment>
<evidence type="ECO:0000259" key="4">
    <source>
        <dbReference type="Pfam" id="PF25137"/>
    </source>
</evidence>
<dbReference type="FunFam" id="3.40.50.1970:FF:000003">
    <property type="entry name" value="Alcohol dehydrogenase, iron-containing"/>
    <property type="match status" value="1"/>
</dbReference>
<dbReference type="Gene3D" id="3.40.50.1970">
    <property type="match status" value="1"/>
</dbReference>
<proteinExistence type="inferred from homology"/>
<keyword evidence="6" id="KW-1185">Reference proteome</keyword>
<dbReference type="InterPro" id="IPR001670">
    <property type="entry name" value="ADH_Fe/GldA"/>
</dbReference>
<dbReference type="InterPro" id="IPR056798">
    <property type="entry name" value="ADH_Fe_C"/>
</dbReference>
<dbReference type="CDD" id="cd08182">
    <property type="entry name" value="HEPD"/>
    <property type="match status" value="1"/>
</dbReference>
<accession>A0A5C5V8I9</accession>
<dbReference type="InterPro" id="IPR039697">
    <property type="entry name" value="Alcohol_dehydrogenase_Fe"/>
</dbReference>
<dbReference type="InterPro" id="IPR035873">
    <property type="entry name" value="PhpC"/>
</dbReference>
<name>A0A5C5V8I9_9BACT</name>
<dbReference type="GO" id="GO:0004022">
    <property type="term" value="F:alcohol dehydrogenase (NAD+) activity"/>
    <property type="evidence" value="ECO:0007669"/>
    <property type="project" value="TreeGrafter"/>
</dbReference>
<dbReference type="GO" id="GO:0017000">
    <property type="term" value="P:antibiotic biosynthetic process"/>
    <property type="evidence" value="ECO:0007669"/>
    <property type="project" value="InterPro"/>
</dbReference>
<dbReference type="Gene3D" id="1.20.1090.10">
    <property type="entry name" value="Dehydroquinate synthase-like - alpha domain"/>
    <property type="match status" value="1"/>
</dbReference>
<dbReference type="PANTHER" id="PTHR11496:SF103">
    <property type="entry name" value="DEHYDROGENASE, PUTATIVE-RELATED"/>
    <property type="match status" value="1"/>
</dbReference>
<dbReference type="EMBL" id="SJPF01000002">
    <property type="protein sequence ID" value="TWT34896.1"/>
    <property type="molecule type" value="Genomic_DNA"/>
</dbReference>
<feature type="domain" description="Fe-containing alcohol dehydrogenase-like C-terminal" evidence="4">
    <location>
        <begin position="180"/>
        <end position="375"/>
    </location>
</feature>
<gene>
    <name evidence="5" type="primary">phpC</name>
    <name evidence="5" type="ORF">Enr8_23110</name>
</gene>
<evidence type="ECO:0000256" key="2">
    <source>
        <dbReference type="ARBA" id="ARBA00023002"/>
    </source>
</evidence>
<dbReference type="GO" id="GO:0046872">
    <property type="term" value="F:metal ion binding"/>
    <property type="evidence" value="ECO:0007669"/>
    <property type="project" value="InterPro"/>
</dbReference>
<feature type="domain" description="Alcohol dehydrogenase iron-type/glycerol dehydrogenase GldA" evidence="3">
    <location>
        <begin position="3"/>
        <end position="168"/>
    </location>
</feature>
<protein>
    <submittedName>
        <fullName evidence="5">Phosphonoacetaldehyde reductase</fullName>
        <ecNumber evidence="5">1.1.1.309</ecNumber>
    </submittedName>
</protein>
<dbReference type="SUPFAM" id="SSF56796">
    <property type="entry name" value="Dehydroquinate synthase-like"/>
    <property type="match status" value="1"/>
</dbReference>